<dbReference type="EMBL" id="AP026802">
    <property type="protein sequence ID" value="BDR59229.1"/>
    <property type="molecule type" value="Genomic_DNA"/>
</dbReference>
<dbReference type="PIRSF" id="PIRSF006648">
    <property type="entry name" value="DrrB"/>
    <property type="match status" value="1"/>
</dbReference>
<accession>A0AAU9D5Y4</accession>
<keyword evidence="3 5" id="KW-1133">Transmembrane helix</keyword>
<feature type="domain" description="ABC-2 type transporter transmembrane" evidence="6">
    <location>
        <begin position="15"/>
        <end position="212"/>
    </location>
</feature>
<evidence type="ECO:0000256" key="2">
    <source>
        <dbReference type="ARBA" id="ARBA00022692"/>
    </source>
</evidence>
<name>A0AAU9D5Y4_9LACO</name>
<protein>
    <submittedName>
        <fullName evidence="7">Multidrug ABC transporter permease</fullName>
    </submittedName>
</protein>
<reference evidence="7 8" key="1">
    <citation type="journal article" date="2023" name="Microbiol. Spectr.">
        <title>Symbiosis of Carpenter Bees with Uncharacterized Lactic Acid Bacteria Showing NAD Auxotrophy.</title>
        <authorList>
            <person name="Kawasaki S."/>
            <person name="Ozawa K."/>
            <person name="Mori T."/>
            <person name="Yamamoto A."/>
            <person name="Ito M."/>
            <person name="Ohkuma M."/>
            <person name="Sakamoto M."/>
            <person name="Matsutani M."/>
        </authorList>
    </citation>
    <scope>NUCLEOTIDE SEQUENCE [LARGE SCALE GENOMIC DNA]</scope>
    <source>
        <strain evidence="7 8">XA3</strain>
    </source>
</reference>
<evidence type="ECO:0000313" key="8">
    <source>
        <dbReference type="Proteomes" id="UP001321861"/>
    </source>
</evidence>
<dbReference type="Pfam" id="PF01061">
    <property type="entry name" value="ABC2_membrane"/>
    <property type="match status" value="1"/>
</dbReference>
<gene>
    <name evidence="7" type="ORF">XA3_16700</name>
</gene>
<evidence type="ECO:0000256" key="1">
    <source>
        <dbReference type="ARBA" id="ARBA00004141"/>
    </source>
</evidence>
<feature type="transmembrane region" description="Helical" evidence="5">
    <location>
        <begin position="131"/>
        <end position="155"/>
    </location>
</feature>
<keyword evidence="2 5" id="KW-0812">Transmembrane</keyword>
<keyword evidence="8" id="KW-1185">Reference proteome</keyword>
<dbReference type="PANTHER" id="PTHR43229:SF2">
    <property type="entry name" value="NODULATION PROTEIN J"/>
    <property type="match status" value="1"/>
</dbReference>
<dbReference type="Proteomes" id="UP001321861">
    <property type="component" value="Chromosome"/>
</dbReference>
<dbReference type="GO" id="GO:0140359">
    <property type="term" value="F:ABC-type transporter activity"/>
    <property type="evidence" value="ECO:0007669"/>
    <property type="project" value="InterPro"/>
</dbReference>
<feature type="transmembrane region" description="Helical" evidence="5">
    <location>
        <begin position="167"/>
        <end position="186"/>
    </location>
</feature>
<dbReference type="AlphaFoldDB" id="A0AAU9D5Y4"/>
<comment type="subcellular location">
    <subcellularLocation>
        <location evidence="1">Membrane</location>
        <topology evidence="1">Multi-pass membrane protein</topology>
    </subcellularLocation>
</comment>
<feature type="transmembrane region" description="Helical" evidence="5">
    <location>
        <begin position="223"/>
        <end position="244"/>
    </location>
</feature>
<evidence type="ECO:0000256" key="4">
    <source>
        <dbReference type="ARBA" id="ARBA00023136"/>
    </source>
</evidence>
<proteinExistence type="predicted"/>
<evidence type="ECO:0000313" key="7">
    <source>
        <dbReference type="EMBL" id="BDR59229.1"/>
    </source>
</evidence>
<dbReference type="InterPro" id="IPR000412">
    <property type="entry name" value="ABC_2_transport"/>
</dbReference>
<feature type="transmembrane region" description="Helical" evidence="5">
    <location>
        <begin position="20"/>
        <end position="37"/>
    </location>
</feature>
<sequence length="254" mass="28607">MKTFKAQLKFDGKRLVFRDYSYQFFTTLMPLAFYLLFTKIFTYGSAAEMKIFNKSYLGSMIIYSVLISAIFGFAQIMRGDRDQGFVDFLSLSPKGKLPYYFSLGFWMIMLSLFSILVLTIAAMIINEIKLTAGQFISLLIIPVIGQIPLLLIGLAMSNISRHETLSVVSNFVTFPMAIISGLWWPLAMMPDWVQKIGKLMPTYFANNILSKVLINQKVELTDFGGIIIWIVLGLILVVVITKLVSKKGVVTSDA</sequence>
<evidence type="ECO:0000259" key="6">
    <source>
        <dbReference type="Pfam" id="PF01061"/>
    </source>
</evidence>
<feature type="transmembrane region" description="Helical" evidence="5">
    <location>
        <begin position="97"/>
        <end position="125"/>
    </location>
</feature>
<dbReference type="RefSeq" id="WP_317635035.1">
    <property type="nucleotide sequence ID" value="NZ_AP026802.1"/>
</dbReference>
<evidence type="ECO:0000256" key="5">
    <source>
        <dbReference type="SAM" id="Phobius"/>
    </source>
</evidence>
<dbReference type="PANTHER" id="PTHR43229">
    <property type="entry name" value="NODULATION PROTEIN J"/>
    <property type="match status" value="1"/>
</dbReference>
<keyword evidence="4 5" id="KW-0472">Membrane</keyword>
<organism evidence="7 8">
    <name type="scientific">Xylocopilactobacillus apicola</name>
    <dbReference type="NCBI Taxonomy" id="2932184"/>
    <lineage>
        <taxon>Bacteria</taxon>
        <taxon>Bacillati</taxon>
        <taxon>Bacillota</taxon>
        <taxon>Bacilli</taxon>
        <taxon>Lactobacillales</taxon>
        <taxon>Lactobacillaceae</taxon>
        <taxon>Xylocopilactobacillus</taxon>
    </lineage>
</organism>
<dbReference type="GO" id="GO:0043190">
    <property type="term" value="C:ATP-binding cassette (ABC) transporter complex"/>
    <property type="evidence" value="ECO:0007669"/>
    <property type="project" value="InterPro"/>
</dbReference>
<dbReference type="KEGG" id="xap:XA3_16700"/>
<feature type="transmembrane region" description="Helical" evidence="5">
    <location>
        <begin position="57"/>
        <end position="76"/>
    </location>
</feature>
<dbReference type="InterPro" id="IPR051784">
    <property type="entry name" value="Nod_factor_ABC_transporter"/>
</dbReference>
<evidence type="ECO:0000256" key="3">
    <source>
        <dbReference type="ARBA" id="ARBA00022989"/>
    </source>
</evidence>
<dbReference type="InterPro" id="IPR013525">
    <property type="entry name" value="ABC2_TM"/>
</dbReference>